<evidence type="ECO:0000313" key="2">
    <source>
        <dbReference type="EMBL" id="KAK1360524.1"/>
    </source>
</evidence>
<dbReference type="EMBL" id="JAUIZM010000010">
    <property type="protein sequence ID" value="KAK1360524.1"/>
    <property type="molecule type" value="Genomic_DNA"/>
</dbReference>
<evidence type="ECO:0000256" key="1">
    <source>
        <dbReference type="SAM" id="MobiDB-lite"/>
    </source>
</evidence>
<comment type="caution">
    <text evidence="2">The sequence shown here is derived from an EMBL/GenBank/DDBJ whole genome shotgun (WGS) entry which is preliminary data.</text>
</comment>
<sequence length="122" mass="13711">MSPRSMDPISPMGSRLTAFTQHEFQQPQQMRSLSSCDLSSNNVSMVGYPVNSWSKWSSPSGKVDWSVNGDEHSWLPRSSLNDPNKNTKEPDISWVQSLVKESPPEMKDKLPALVAMLHPVRD</sequence>
<organism evidence="2 3">
    <name type="scientific">Heracleum sosnowskyi</name>
    <dbReference type="NCBI Taxonomy" id="360622"/>
    <lineage>
        <taxon>Eukaryota</taxon>
        <taxon>Viridiplantae</taxon>
        <taxon>Streptophyta</taxon>
        <taxon>Embryophyta</taxon>
        <taxon>Tracheophyta</taxon>
        <taxon>Spermatophyta</taxon>
        <taxon>Magnoliopsida</taxon>
        <taxon>eudicotyledons</taxon>
        <taxon>Gunneridae</taxon>
        <taxon>Pentapetalae</taxon>
        <taxon>asterids</taxon>
        <taxon>campanulids</taxon>
        <taxon>Apiales</taxon>
        <taxon>Apiaceae</taxon>
        <taxon>Apioideae</taxon>
        <taxon>apioid superclade</taxon>
        <taxon>Tordylieae</taxon>
        <taxon>Tordyliinae</taxon>
        <taxon>Heracleum</taxon>
    </lineage>
</organism>
<protein>
    <submittedName>
        <fullName evidence="2">Uncharacterized protein</fullName>
    </submittedName>
</protein>
<dbReference type="AlphaFoldDB" id="A0AAD8H6G0"/>
<evidence type="ECO:0000313" key="3">
    <source>
        <dbReference type="Proteomes" id="UP001237642"/>
    </source>
</evidence>
<keyword evidence="3" id="KW-1185">Reference proteome</keyword>
<dbReference type="Proteomes" id="UP001237642">
    <property type="component" value="Unassembled WGS sequence"/>
</dbReference>
<feature type="region of interest" description="Disordered" evidence="1">
    <location>
        <begin position="68"/>
        <end position="91"/>
    </location>
</feature>
<gene>
    <name evidence="2" type="ORF">POM88_044998</name>
</gene>
<feature type="region of interest" description="Disordered" evidence="1">
    <location>
        <begin position="1"/>
        <end position="35"/>
    </location>
</feature>
<reference evidence="2" key="1">
    <citation type="submission" date="2023-02" db="EMBL/GenBank/DDBJ databases">
        <title>Genome of toxic invasive species Heracleum sosnowskyi carries increased number of genes despite the absence of recent whole-genome duplications.</title>
        <authorList>
            <person name="Schelkunov M."/>
            <person name="Shtratnikova V."/>
            <person name="Makarenko M."/>
            <person name="Klepikova A."/>
            <person name="Omelchenko D."/>
            <person name="Novikova G."/>
            <person name="Obukhova E."/>
            <person name="Bogdanov V."/>
            <person name="Penin A."/>
            <person name="Logacheva M."/>
        </authorList>
    </citation>
    <scope>NUCLEOTIDE SEQUENCE</scope>
    <source>
        <strain evidence="2">Hsosn_3</strain>
        <tissue evidence="2">Leaf</tissue>
    </source>
</reference>
<feature type="compositionally biased region" description="Polar residues" evidence="1">
    <location>
        <begin position="17"/>
        <end position="35"/>
    </location>
</feature>
<accession>A0AAD8H6G0</accession>
<reference evidence="2" key="2">
    <citation type="submission" date="2023-05" db="EMBL/GenBank/DDBJ databases">
        <authorList>
            <person name="Schelkunov M.I."/>
        </authorList>
    </citation>
    <scope>NUCLEOTIDE SEQUENCE</scope>
    <source>
        <strain evidence="2">Hsosn_3</strain>
        <tissue evidence="2">Leaf</tissue>
    </source>
</reference>
<proteinExistence type="predicted"/>
<name>A0AAD8H6G0_9APIA</name>